<keyword evidence="2" id="KW-1185">Reference proteome</keyword>
<name>A0A812QVR6_9DINO</name>
<protein>
    <submittedName>
        <fullName evidence="1">Uncharacterized protein</fullName>
    </submittedName>
</protein>
<evidence type="ECO:0000313" key="1">
    <source>
        <dbReference type="EMBL" id="CAE7405813.1"/>
    </source>
</evidence>
<dbReference type="AlphaFoldDB" id="A0A812QVR6"/>
<proteinExistence type="predicted"/>
<organism evidence="1 2">
    <name type="scientific">Symbiodinium natans</name>
    <dbReference type="NCBI Taxonomy" id="878477"/>
    <lineage>
        <taxon>Eukaryota</taxon>
        <taxon>Sar</taxon>
        <taxon>Alveolata</taxon>
        <taxon>Dinophyceae</taxon>
        <taxon>Suessiales</taxon>
        <taxon>Symbiodiniaceae</taxon>
        <taxon>Symbiodinium</taxon>
    </lineage>
</organism>
<comment type="caution">
    <text evidence="1">The sequence shown here is derived from an EMBL/GenBank/DDBJ whole genome shotgun (WGS) entry which is preliminary data.</text>
</comment>
<dbReference type="OrthoDB" id="354144at2759"/>
<sequence length="66" mass="7262">MDPEVKKKLQVKTAVALRRAAQVCGCAMCTMTEAVFHYSLVPGVFAYGLWYSGEFTLSPVTLFVLS</sequence>
<gene>
    <name evidence="1" type="ORF">SNAT2548_LOCUS22075</name>
</gene>
<evidence type="ECO:0000313" key="2">
    <source>
        <dbReference type="Proteomes" id="UP000604046"/>
    </source>
</evidence>
<dbReference type="EMBL" id="CAJNDS010002274">
    <property type="protein sequence ID" value="CAE7405813.1"/>
    <property type="molecule type" value="Genomic_DNA"/>
</dbReference>
<accession>A0A812QVR6</accession>
<reference evidence="1" key="1">
    <citation type="submission" date="2021-02" db="EMBL/GenBank/DDBJ databases">
        <authorList>
            <person name="Dougan E. K."/>
            <person name="Rhodes N."/>
            <person name="Thang M."/>
            <person name="Chan C."/>
        </authorList>
    </citation>
    <scope>NUCLEOTIDE SEQUENCE</scope>
</reference>
<dbReference type="Proteomes" id="UP000604046">
    <property type="component" value="Unassembled WGS sequence"/>
</dbReference>